<proteinExistence type="predicted"/>
<accession>A0A5N5F203</accession>
<comment type="cofactor">
    <cofactor evidence="1">
        <name>Mn(2+)</name>
        <dbReference type="ChEBI" id="CHEBI:29035"/>
    </cofactor>
</comment>
<dbReference type="Gene3D" id="1.20.1700.10">
    <property type="entry name" value="AF1104-like"/>
    <property type="match status" value="1"/>
</dbReference>
<dbReference type="Pfam" id="PF01937">
    <property type="entry name" value="ARMT1-like_dom"/>
    <property type="match status" value="1"/>
</dbReference>
<evidence type="ECO:0000256" key="1">
    <source>
        <dbReference type="ARBA" id="ARBA00001936"/>
    </source>
</evidence>
<feature type="domain" description="Damage-control phosphatase ARMT1-like metal-binding" evidence="7">
    <location>
        <begin position="50"/>
        <end position="359"/>
    </location>
</feature>
<evidence type="ECO:0000259" key="7">
    <source>
        <dbReference type="Pfam" id="PF01937"/>
    </source>
</evidence>
<dbReference type="FunFam" id="3.40.50.10880:FF:000004">
    <property type="entry name" value="Pantothenate kinase"/>
    <property type="match status" value="1"/>
</dbReference>
<dbReference type="GO" id="GO:0005829">
    <property type="term" value="C:cytosol"/>
    <property type="evidence" value="ECO:0007669"/>
    <property type="project" value="TreeGrafter"/>
</dbReference>
<dbReference type="InterPro" id="IPR036075">
    <property type="entry name" value="ARMT-1-like_metal-bd_sf"/>
</dbReference>
<dbReference type="FunFam" id="1.20.1700.10:FF:000003">
    <property type="entry name" value="Pantothenate kinase 4"/>
    <property type="match status" value="1"/>
</dbReference>
<dbReference type="GO" id="GO:0005524">
    <property type="term" value="F:ATP binding"/>
    <property type="evidence" value="ECO:0007669"/>
    <property type="project" value="InterPro"/>
</dbReference>
<keyword evidence="3" id="KW-0533">Nickel</keyword>
<dbReference type="EMBL" id="SMOL01000772">
    <property type="protein sequence ID" value="KAB2597056.1"/>
    <property type="molecule type" value="Genomic_DNA"/>
</dbReference>
<comment type="caution">
    <text evidence="8">The sequence shown here is derived from an EMBL/GenBank/DDBJ whole genome shotgun (WGS) entry which is preliminary data.</text>
</comment>
<dbReference type="GO" id="GO:0016787">
    <property type="term" value="F:hydrolase activity"/>
    <property type="evidence" value="ECO:0007669"/>
    <property type="project" value="UniProtKB-KW"/>
</dbReference>
<dbReference type="AlphaFoldDB" id="A0A5N5F203"/>
<keyword evidence="4" id="KW-0479">Metal-binding</keyword>
<keyword evidence="6" id="KW-0464">Manganese</keyword>
<dbReference type="PIRSF" id="PIRSF030210">
    <property type="entry name" value="UCP030210"/>
    <property type="match status" value="1"/>
</dbReference>
<dbReference type="PANTHER" id="PTHR12280">
    <property type="entry name" value="PANTOTHENATE KINASE"/>
    <property type="match status" value="1"/>
</dbReference>
<reference evidence="8 9" key="2">
    <citation type="submission" date="2019-11" db="EMBL/GenBank/DDBJ databases">
        <title>A de novo genome assembly of a pear dwarfing rootstock.</title>
        <authorList>
            <person name="Wang F."/>
            <person name="Wang J."/>
            <person name="Li S."/>
            <person name="Zhang Y."/>
            <person name="Fang M."/>
            <person name="Ma L."/>
            <person name="Zhao Y."/>
            <person name="Jiang S."/>
        </authorList>
    </citation>
    <scope>NUCLEOTIDE SEQUENCE [LARGE SCALE GENOMIC DNA]</scope>
    <source>
        <strain evidence="8">S2</strain>
        <tissue evidence="8">Leaf</tissue>
    </source>
</reference>
<dbReference type="InterPro" id="IPR035073">
    <property type="entry name" value="At2g17340_3_helix_bundle"/>
</dbReference>
<comment type="cofactor">
    <cofactor evidence="2">
        <name>Ni(2+)</name>
        <dbReference type="ChEBI" id="CHEBI:49786"/>
    </cofactor>
</comment>
<dbReference type="InterPro" id="IPR004567">
    <property type="entry name" value="Type_II_PanK"/>
</dbReference>
<evidence type="ECO:0000256" key="2">
    <source>
        <dbReference type="ARBA" id="ARBA00001967"/>
    </source>
</evidence>
<evidence type="ECO:0000256" key="3">
    <source>
        <dbReference type="ARBA" id="ARBA00022596"/>
    </source>
</evidence>
<dbReference type="SUPFAM" id="SSF111321">
    <property type="entry name" value="AF1104-like"/>
    <property type="match status" value="1"/>
</dbReference>
<dbReference type="OrthoDB" id="498611at2759"/>
<evidence type="ECO:0000256" key="5">
    <source>
        <dbReference type="ARBA" id="ARBA00022801"/>
    </source>
</evidence>
<dbReference type="GO" id="GO:0015937">
    <property type="term" value="P:coenzyme A biosynthetic process"/>
    <property type="evidence" value="ECO:0007669"/>
    <property type="project" value="InterPro"/>
</dbReference>
<dbReference type="GO" id="GO:0046872">
    <property type="term" value="F:metal ion binding"/>
    <property type="evidence" value="ECO:0007669"/>
    <property type="project" value="UniProtKB-KW"/>
</dbReference>
<evidence type="ECO:0000313" key="8">
    <source>
        <dbReference type="EMBL" id="KAB2597056.1"/>
    </source>
</evidence>
<dbReference type="PANTHER" id="PTHR12280:SF35">
    <property type="entry name" value="4'-PHOSPHOPANTETHEINE PHOSPHATASE"/>
    <property type="match status" value="1"/>
</dbReference>
<keyword evidence="9" id="KW-1185">Reference proteome</keyword>
<protein>
    <recommendedName>
        <fullName evidence="7">Damage-control phosphatase ARMT1-like metal-binding domain-containing protein</fullName>
    </recommendedName>
</protein>
<gene>
    <name evidence="8" type="ORF">D8674_036552</name>
</gene>
<sequence>MESASEMVAFPLLTTPIESNYRACTIPYRFPSDNPRKPTPTELSWIDLFYNSTPSFKKRAESDSSVPDAPARAEKFAQRYTEILEDLKKDPESHGGPPVCILLCRLREQVLRELGFQDIFKKVKDEENAKAISLFENVVDLNDAIEDEVKRVENLIRGIFAGNIFDLGSAQLAEVFSKDGMSFLASCQNLVPRPWVIDDLDAFKLKWTKKFWKKAVIFVDNSGADIILGILPFARELLRRGTQVVLAANDLPSINDVTYTELIEIISKLKDKNGQLKGVDTSKLLIANSGNDLPVIDLSRVSQELAHLASDADLVILEGMGRGIETNLYAQFKCDSLKIGMVKHPEVAQFLGGRLYDCVFKYNEVLLS</sequence>
<dbReference type="GO" id="GO:0004594">
    <property type="term" value="F:pantothenate kinase activity"/>
    <property type="evidence" value="ECO:0007669"/>
    <property type="project" value="TreeGrafter"/>
</dbReference>
<dbReference type="Gene3D" id="3.40.50.10880">
    <property type="entry name" value="Uncharacterised protein PF01937, DUF89, domain 3"/>
    <property type="match status" value="1"/>
</dbReference>
<reference evidence="8 9" key="1">
    <citation type="submission" date="2019-09" db="EMBL/GenBank/DDBJ databases">
        <authorList>
            <person name="Ou C."/>
        </authorList>
    </citation>
    <scope>NUCLEOTIDE SEQUENCE [LARGE SCALE GENOMIC DNA]</scope>
    <source>
        <strain evidence="8">S2</strain>
        <tissue evidence="8">Leaf</tissue>
    </source>
</reference>
<name>A0A5N5F203_9ROSA</name>
<dbReference type="Proteomes" id="UP000327157">
    <property type="component" value="Unassembled WGS sequence"/>
</dbReference>
<evidence type="ECO:0000313" key="9">
    <source>
        <dbReference type="Proteomes" id="UP000327157"/>
    </source>
</evidence>
<evidence type="ECO:0000256" key="6">
    <source>
        <dbReference type="ARBA" id="ARBA00023211"/>
    </source>
</evidence>
<evidence type="ECO:0000256" key="4">
    <source>
        <dbReference type="ARBA" id="ARBA00022723"/>
    </source>
</evidence>
<keyword evidence="5" id="KW-0378">Hydrolase</keyword>
<dbReference type="InterPro" id="IPR002791">
    <property type="entry name" value="ARMT1-like_metal-bd"/>
</dbReference>
<dbReference type="GO" id="GO:0005634">
    <property type="term" value="C:nucleus"/>
    <property type="evidence" value="ECO:0007669"/>
    <property type="project" value="TreeGrafter"/>
</dbReference>
<organism evidence="8 9">
    <name type="scientific">Pyrus ussuriensis x Pyrus communis</name>
    <dbReference type="NCBI Taxonomy" id="2448454"/>
    <lineage>
        <taxon>Eukaryota</taxon>
        <taxon>Viridiplantae</taxon>
        <taxon>Streptophyta</taxon>
        <taxon>Embryophyta</taxon>
        <taxon>Tracheophyta</taxon>
        <taxon>Spermatophyta</taxon>
        <taxon>Magnoliopsida</taxon>
        <taxon>eudicotyledons</taxon>
        <taxon>Gunneridae</taxon>
        <taxon>Pentapetalae</taxon>
        <taxon>rosids</taxon>
        <taxon>fabids</taxon>
        <taxon>Rosales</taxon>
        <taxon>Rosaceae</taxon>
        <taxon>Amygdaloideae</taxon>
        <taxon>Maleae</taxon>
        <taxon>Pyrus</taxon>
    </lineage>
</organism>
<dbReference type="InterPro" id="IPR016949">
    <property type="entry name" value="At2g17340"/>
</dbReference>